<sequence>MSKPESTEEQSVNLPTEVTVSSANEASPCNFSDASPTDDESDYDSDSDSTDGYSGGNGSEQEASGKLLRWLSDIAKQAKV</sequence>
<evidence type="ECO:0000256" key="1">
    <source>
        <dbReference type="SAM" id="MobiDB-lite"/>
    </source>
</evidence>
<proteinExistence type="predicted"/>
<feature type="region of interest" description="Disordered" evidence="1">
    <location>
        <begin position="1"/>
        <end position="80"/>
    </location>
</feature>
<protein>
    <submittedName>
        <fullName evidence="2">Uncharacterized protein</fullName>
    </submittedName>
</protein>
<feature type="compositionally biased region" description="Acidic residues" evidence="1">
    <location>
        <begin position="36"/>
        <end position="49"/>
    </location>
</feature>
<feature type="compositionally biased region" description="Polar residues" evidence="1">
    <location>
        <begin position="9"/>
        <end position="34"/>
    </location>
</feature>
<dbReference type="AlphaFoldDB" id="A0AAT9G7J7"/>
<reference evidence="2" key="1">
    <citation type="submission" date="2024-01" db="EMBL/GenBank/DDBJ databases">
        <title>Sequencing the genomes of a sandfly, Sergentomyia squamirostris, and its two endosymbionts.</title>
        <authorList>
            <person name="Itokawa K."/>
            <person name="Sanjoba C."/>
        </authorList>
    </citation>
    <scope>NUCLEOTIDE SEQUENCE</scope>
    <source>
        <strain evidence="2">RiSSQ</strain>
    </source>
</reference>
<evidence type="ECO:0000313" key="2">
    <source>
        <dbReference type="EMBL" id="BFD45748.1"/>
    </source>
</evidence>
<name>A0AAT9G7J7_9RICK</name>
<gene>
    <name evidence="2" type="ORF">DMENIID0002_03940</name>
</gene>
<organism evidence="2">
    <name type="scientific">Candidatus Tisiphia endosymbiont of Sergentomyia squamirostris</name>
    <dbReference type="NCBI Taxonomy" id="3113639"/>
    <lineage>
        <taxon>Bacteria</taxon>
        <taxon>Pseudomonadati</taxon>
        <taxon>Pseudomonadota</taxon>
        <taxon>Alphaproteobacteria</taxon>
        <taxon>Rickettsiales</taxon>
        <taxon>Rickettsiaceae</taxon>
        <taxon>Rickettsieae</taxon>
        <taxon>Candidatus Tisiphia</taxon>
    </lineage>
</organism>
<dbReference type="EMBL" id="AP029170">
    <property type="protein sequence ID" value="BFD45748.1"/>
    <property type="molecule type" value="Genomic_DNA"/>
</dbReference>
<accession>A0AAT9G7J7</accession>